<dbReference type="Proteomes" id="UP000186002">
    <property type="component" value="Unassembled WGS sequence"/>
</dbReference>
<accession>A0A1M7FIJ9</accession>
<organism evidence="1 2">
    <name type="scientific">Roseibium suaedae</name>
    <dbReference type="NCBI Taxonomy" id="735517"/>
    <lineage>
        <taxon>Bacteria</taxon>
        <taxon>Pseudomonadati</taxon>
        <taxon>Pseudomonadota</taxon>
        <taxon>Alphaproteobacteria</taxon>
        <taxon>Hyphomicrobiales</taxon>
        <taxon>Stappiaceae</taxon>
        <taxon>Roseibium</taxon>
    </lineage>
</organism>
<reference evidence="1 2" key="1">
    <citation type="submission" date="2016-11" db="EMBL/GenBank/DDBJ databases">
        <authorList>
            <person name="Jaros S."/>
            <person name="Januszkiewicz K."/>
            <person name="Wedrychowicz H."/>
        </authorList>
    </citation>
    <scope>NUCLEOTIDE SEQUENCE [LARGE SCALE GENOMIC DNA]</scope>
    <source>
        <strain evidence="1 2">DSM 22153</strain>
    </source>
</reference>
<gene>
    <name evidence="1" type="ORF">SAMN05444272_1624</name>
</gene>
<sequence>MQQLHRDIYIKLKDEKLPSKNDINEIDRFFFGPHEEISYYTILSYGLLNRANEKNIKRVKDLISIFIENEEDDLLRAVIMTTYIYWNSGDSISNELIYFLKNCCMETFSEASLSAASSLADSAFQNKNEEILKNPQRSDCDLHCIRR</sequence>
<name>A0A1M7FIJ9_9HYPH</name>
<keyword evidence="2" id="KW-1185">Reference proteome</keyword>
<proteinExistence type="predicted"/>
<dbReference type="STRING" id="735517.SAMN05444272_1624"/>
<evidence type="ECO:0000313" key="1">
    <source>
        <dbReference type="EMBL" id="SHM03911.1"/>
    </source>
</evidence>
<dbReference type="AlphaFoldDB" id="A0A1M7FIJ9"/>
<protein>
    <submittedName>
        <fullName evidence="1">Uncharacterized protein</fullName>
    </submittedName>
</protein>
<dbReference type="EMBL" id="FRBW01000002">
    <property type="protein sequence ID" value="SHM03911.1"/>
    <property type="molecule type" value="Genomic_DNA"/>
</dbReference>
<evidence type="ECO:0000313" key="2">
    <source>
        <dbReference type="Proteomes" id="UP000186002"/>
    </source>
</evidence>